<dbReference type="Pfam" id="PF22785">
    <property type="entry name" value="Tc-R-P"/>
    <property type="match status" value="1"/>
</dbReference>
<evidence type="ECO:0000256" key="11">
    <source>
        <dbReference type="ARBA" id="ARBA00034338"/>
    </source>
</evidence>
<evidence type="ECO:0000256" key="10">
    <source>
        <dbReference type="ARBA" id="ARBA00034268"/>
    </source>
</evidence>
<accession>A0A812B0A4</accession>
<dbReference type="InterPro" id="IPR014020">
    <property type="entry name" value="Tensin_C2-dom"/>
</dbReference>
<feature type="signal peptide" evidence="21">
    <location>
        <begin position="1"/>
        <end position="16"/>
    </location>
</feature>
<evidence type="ECO:0000256" key="1">
    <source>
        <dbReference type="ARBA" id="ARBA00004316"/>
    </source>
</evidence>
<evidence type="ECO:0000256" key="16">
    <source>
        <dbReference type="ARBA" id="ARBA00047986"/>
    </source>
</evidence>
<comment type="similarity">
    <text evidence="3">Belongs to the PTEN phosphatase protein family.</text>
</comment>
<organism evidence="25 26">
    <name type="scientific">Acanthosepion pharaonis</name>
    <name type="common">Pharaoh cuttlefish</name>
    <name type="synonym">Sepia pharaonis</name>
    <dbReference type="NCBI Taxonomy" id="158019"/>
    <lineage>
        <taxon>Eukaryota</taxon>
        <taxon>Metazoa</taxon>
        <taxon>Spiralia</taxon>
        <taxon>Lophotrochozoa</taxon>
        <taxon>Mollusca</taxon>
        <taxon>Cephalopoda</taxon>
        <taxon>Coleoidea</taxon>
        <taxon>Decapodiformes</taxon>
        <taxon>Sepiida</taxon>
        <taxon>Sepiina</taxon>
        <taxon>Sepiidae</taxon>
        <taxon>Acanthosepion</taxon>
    </lineage>
</organism>
<dbReference type="Gene3D" id="2.60.40.1110">
    <property type="match status" value="1"/>
</dbReference>
<dbReference type="GO" id="GO:0043491">
    <property type="term" value="P:phosphatidylinositol 3-kinase/protein kinase B signal transduction"/>
    <property type="evidence" value="ECO:0007669"/>
    <property type="project" value="TreeGrafter"/>
</dbReference>
<keyword evidence="6" id="KW-0963">Cytoplasm</keyword>
<evidence type="ECO:0000256" key="6">
    <source>
        <dbReference type="ARBA" id="ARBA00022490"/>
    </source>
</evidence>
<dbReference type="GO" id="GO:0016314">
    <property type="term" value="F:phosphatidylinositol-3,4,5-trisphosphate 3-phosphatase activity"/>
    <property type="evidence" value="ECO:0007669"/>
    <property type="project" value="UniProtKB-EC"/>
</dbReference>
<dbReference type="EC" id="3.1.3.67" evidence="4"/>
<evidence type="ECO:0000256" key="13">
    <source>
        <dbReference type="ARBA" id="ARBA00043760"/>
    </source>
</evidence>
<sequence>MFILATTLPLPPVTSATVAPTPPLTIVYHHMSIPPPTSSSLPYTSALLVVPKLLFFDMKHKDHYKIYNLCTERKYDTNKFHKRVASFPFDDHCPPEVELIRSFCSDLDQWLSKDEQNVGAIHCKAGKGRTGVMICSYLLHRHKFSSAVKALDFYGDTRTCDKKGVTIPSQRRYVKYYEYLLKNNLVYKPVMLLLRNIRFETVPMFTNGSCYPYFVIYHSKTRLCTSTVYEGAKKGDGIVDMELTKQQPVCSDIKIEFFNKPKMMKKEKMFHFWFNTFFVNTTEECWKNSKDRNNGVKEMCLTLTFTKNEIDKANKDKAHKLFSPNFKVKLYFSPHDQNSPPETVPIKSKSTEDLPSHQISKDPTIDQHTLSTVPQSRSLVSSMNSISIDYVAQSTSSSGVAPSHTPSNSLSSSGGPGSDGMSIAGSTDAMSAESLSDSEVIDENLSDTESDDEWEGLETTQIFLLCGGLKKKKTITIFSLSLSILSTCSHFFLFFFSSSLFSLPSLFCPSSFYPFLHPLFSIFFFHSFSFLVNSFSPHPVHKSLSFFLKGQYCFLYHLLLYLILQYAFFSLTF</sequence>
<dbReference type="InterPro" id="IPR035892">
    <property type="entry name" value="C2_domain_sf"/>
</dbReference>
<feature type="region of interest" description="Disordered" evidence="19">
    <location>
        <begin position="333"/>
        <end position="370"/>
    </location>
</feature>
<evidence type="ECO:0000256" key="7">
    <source>
        <dbReference type="ARBA" id="ARBA00022801"/>
    </source>
</evidence>
<comment type="catalytic activity">
    <reaction evidence="9">
        <text>1,2-dihexadecanoyl-sn-glycero-3-phospho-(1D-myo-inositol-3,4,5-trisphosphate) + H2O = 1,2-dihexadecanoyl-sn-glycero-3-phospho-(1D-myo-inositol-4,5-bisphosphate) + phosphate</text>
        <dbReference type="Rhea" id="RHEA:43560"/>
        <dbReference type="ChEBI" id="CHEBI:15377"/>
        <dbReference type="ChEBI" id="CHEBI:43474"/>
        <dbReference type="ChEBI" id="CHEBI:83420"/>
        <dbReference type="ChEBI" id="CHEBI:83423"/>
    </reaction>
    <physiologicalReaction direction="left-to-right" evidence="9">
        <dbReference type="Rhea" id="RHEA:43561"/>
    </physiologicalReaction>
</comment>
<dbReference type="SUPFAM" id="SSF49562">
    <property type="entry name" value="C2 domain (Calcium/lipid-binding domain, CaLB)"/>
    <property type="match status" value="1"/>
</dbReference>
<name>A0A812B0A4_ACAPH</name>
<evidence type="ECO:0000256" key="20">
    <source>
        <dbReference type="SAM" id="Phobius"/>
    </source>
</evidence>
<evidence type="ECO:0000259" key="24">
    <source>
        <dbReference type="PROSITE" id="PS51182"/>
    </source>
</evidence>
<feature type="region of interest" description="Disordered" evidence="19">
    <location>
        <begin position="397"/>
        <end position="425"/>
    </location>
</feature>
<keyword evidence="20" id="KW-1133">Transmembrane helix</keyword>
<evidence type="ECO:0000256" key="18">
    <source>
        <dbReference type="ARBA" id="ARBA00051341"/>
    </source>
</evidence>
<dbReference type="InterPro" id="IPR029023">
    <property type="entry name" value="Tensin_phosphatase"/>
</dbReference>
<dbReference type="InterPro" id="IPR016130">
    <property type="entry name" value="Tyr_Pase_AS"/>
</dbReference>
<feature type="domain" description="Phosphatase tensin-type" evidence="23">
    <location>
        <begin position="1"/>
        <end position="184"/>
    </location>
</feature>
<dbReference type="GO" id="GO:0004722">
    <property type="term" value="F:protein serine/threonine phosphatase activity"/>
    <property type="evidence" value="ECO:0007669"/>
    <property type="project" value="UniProtKB-EC"/>
</dbReference>
<feature type="transmembrane region" description="Helical" evidence="20">
    <location>
        <begin position="515"/>
        <end position="532"/>
    </location>
</feature>
<dbReference type="GO" id="GO:0005886">
    <property type="term" value="C:plasma membrane"/>
    <property type="evidence" value="ECO:0007669"/>
    <property type="project" value="TreeGrafter"/>
</dbReference>
<feature type="transmembrane region" description="Helical" evidence="20">
    <location>
        <begin position="475"/>
        <end position="495"/>
    </location>
</feature>
<comment type="catalytic activity">
    <reaction evidence="16">
        <text>O-phospho-L-seryl-[protein] + H2O = L-seryl-[protein] + phosphate</text>
        <dbReference type="Rhea" id="RHEA:20629"/>
        <dbReference type="Rhea" id="RHEA-COMP:9863"/>
        <dbReference type="Rhea" id="RHEA-COMP:11604"/>
        <dbReference type="ChEBI" id="CHEBI:15377"/>
        <dbReference type="ChEBI" id="CHEBI:29999"/>
        <dbReference type="ChEBI" id="CHEBI:43474"/>
        <dbReference type="ChEBI" id="CHEBI:83421"/>
        <dbReference type="EC" id="3.1.3.16"/>
    </reaction>
    <physiologicalReaction direction="left-to-right" evidence="16">
        <dbReference type="Rhea" id="RHEA:20630"/>
    </physiologicalReaction>
</comment>
<dbReference type="InterPro" id="IPR000387">
    <property type="entry name" value="Tyr_Pase_dom"/>
</dbReference>
<evidence type="ECO:0000256" key="4">
    <source>
        <dbReference type="ARBA" id="ARBA00013015"/>
    </source>
</evidence>
<feature type="compositionally biased region" description="Basic and acidic residues" evidence="19">
    <location>
        <begin position="349"/>
        <end position="365"/>
    </location>
</feature>
<evidence type="ECO:0000259" key="22">
    <source>
        <dbReference type="PROSITE" id="PS50056"/>
    </source>
</evidence>
<dbReference type="GO" id="GO:0004725">
    <property type="term" value="F:protein tyrosine phosphatase activity"/>
    <property type="evidence" value="ECO:0007669"/>
    <property type="project" value="UniProtKB-EC"/>
</dbReference>
<evidence type="ECO:0000256" key="19">
    <source>
        <dbReference type="SAM" id="MobiDB-lite"/>
    </source>
</evidence>
<evidence type="ECO:0000256" key="5">
    <source>
        <dbReference type="ARBA" id="ARBA00013081"/>
    </source>
</evidence>
<keyword evidence="7 25" id="KW-0378">Hydrolase</keyword>
<dbReference type="AlphaFoldDB" id="A0A812B0A4"/>
<dbReference type="GO" id="GO:0051896">
    <property type="term" value="P:regulation of phosphatidylinositol 3-kinase/protein kinase B signal transduction"/>
    <property type="evidence" value="ECO:0007669"/>
    <property type="project" value="TreeGrafter"/>
</dbReference>
<dbReference type="SMART" id="SM00404">
    <property type="entry name" value="PTPc_motif"/>
    <property type="match status" value="1"/>
</dbReference>
<keyword evidence="20" id="KW-0472">Membrane</keyword>
<dbReference type="GO" id="GO:0005634">
    <property type="term" value="C:nucleus"/>
    <property type="evidence" value="ECO:0007669"/>
    <property type="project" value="TreeGrafter"/>
</dbReference>
<comment type="catalytic activity">
    <reaction evidence="12">
        <text>1D-myo-inositol 1,3,4,5-tetrakisphosphate + H2O = 1D-myo-inositol 1,4,5-trisphosphate + phosphate</text>
        <dbReference type="Rhea" id="RHEA:77155"/>
        <dbReference type="ChEBI" id="CHEBI:15377"/>
        <dbReference type="ChEBI" id="CHEBI:43474"/>
        <dbReference type="ChEBI" id="CHEBI:57895"/>
        <dbReference type="ChEBI" id="CHEBI:203600"/>
    </reaction>
    <physiologicalReaction direction="left-to-right" evidence="12">
        <dbReference type="Rhea" id="RHEA:77156"/>
    </physiologicalReaction>
</comment>
<feature type="transmembrane region" description="Helical" evidence="20">
    <location>
        <begin position="553"/>
        <end position="571"/>
    </location>
</feature>
<dbReference type="EC" id="3.1.3.16" evidence="5"/>
<dbReference type="GO" id="GO:0005829">
    <property type="term" value="C:cytosol"/>
    <property type="evidence" value="ECO:0007669"/>
    <property type="project" value="TreeGrafter"/>
</dbReference>
<evidence type="ECO:0000256" key="9">
    <source>
        <dbReference type="ARBA" id="ARBA00034256"/>
    </source>
</evidence>
<dbReference type="SUPFAM" id="SSF52799">
    <property type="entry name" value="(Phosphotyrosine protein) phosphatases II"/>
    <property type="match status" value="1"/>
</dbReference>
<dbReference type="GO" id="GO:0046856">
    <property type="term" value="P:phosphatidylinositol dephosphorylation"/>
    <property type="evidence" value="ECO:0007669"/>
    <property type="project" value="TreeGrafter"/>
</dbReference>
<keyword evidence="26" id="KW-1185">Reference proteome</keyword>
<dbReference type="PROSITE" id="PS50056">
    <property type="entry name" value="TYR_PHOSPHATASE_2"/>
    <property type="match status" value="1"/>
</dbReference>
<evidence type="ECO:0000313" key="25">
    <source>
        <dbReference type="EMBL" id="CAE1163464.1"/>
    </source>
</evidence>
<reference evidence="25" key="1">
    <citation type="submission" date="2021-01" db="EMBL/GenBank/DDBJ databases">
        <authorList>
            <person name="Li R."/>
            <person name="Bekaert M."/>
        </authorList>
    </citation>
    <scope>NUCLEOTIDE SEQUENCE</scope>
    <source>
        <strain evidence="25">Farmed</strain>
    </source>
</reference>
<comment type="catalytic activity">
    <reaction evidence="14">
        <text>1D-myo-inositol 1,3,4,5,6-pentakisphosphate + H2O = 1D-myo-inositol 1,4,5,6-tetrakisphosphate + phosphate</text>
        <dbReference type="Rhea" id="RHEA:77143"/>
        <dbReference type="ChEBI" id="CHEBI:15377"/>
        <dbReference type="ChEBI" id="CHEBI:43474"/>
        <dbReference type="ChEBI" id="CHEBI:57627"/>
        <dbReference type="ChEBI" id="CHEBI:57733"/>
    </reaction>
    <physiologicalReaction direction="left-to-right" evidence="14">
        <dbReference type="Rhea" id="RHEA:77144"/>
    </physiologicalReaction>
</comment>
<feature type="compositionally biased region" description="Low complexity" evidence="19">
    <location>
        <begin position="402"/>
        <end position="413"/>
    </location>
</feature>
<evidence type="ECO:0000256" key="2">
    <source>
        <dbReference type="ARBA" id="ARBA00004496"/>
    </source>
</evidence>
<evidence type="ECO:0000256" key="8">
    <source>
        <dbReference type="ARBA" id="ARBA00023273"/>
    </source>
</evidence>
<dbReference type="InterPro" id="IPR003595">
    <property type="entry name" value="Tyr_Pase_cat"/>
</dbReference>
<evidence type="ECO:0000256" key="21">
    <source>
        <dbReference type="SAM" id="SignalP"/>
    </source>
</evidence>
<feature type="domain" description="Tyrosine specific protein phosphatases" evidence="22">
    <location>
        <begin position="121"/>
        <end position="172"/>
    </location>
</feature>
<dbReference type="GO" id="GO:0048870">
    <property type="term" value="P:cell motility"/>
    <property type="evidence" value="ECO:0007669"/>
    <property type="project" value="TreeGrafter"/>
</dbReference>
<comment type="catalytic activity">
    <reaction evidence="17">
        <text>O-phospho-L-threonyl-[protein] + H2O = L-threonyl-[protein] + phosphate</text>
        <dbReference type="Rhea" id="RHEA:47004"/>
        <dbReference type="Rhea" id="RHEA-COMP:11060"/>
        <dbReference type="Rhea" id="RHEA-COMP:11605"/>
        <dbReference type="ChEBI" id="CHEBI:15377"/>
        <dbReference type="ChEBI" id="CHEBI:30013"/>
        <dbReference type="ChEBI" id="CHEBI:43474"/>
        <dbReference type="ChEBI" id="CHEBI:61977"/>
        <dbReference type="EC" id="3.1.3.16"/>
    </reaction>
    <physiologicalReaction direction="left-to-right" evidence="17">
        <dbReference type="Rhea" id="RHEA:47005"/>
    </physiologicalReaction>
</comment>
<comment type="caution">
    <text evidence="25">The sequence shown here is derived from an EMBL/GenBank/DDBJ whole genome shotgun (WGS) entry which is preliminary data.</text>
</comment>
<evidence type="ECO:0000256" key="14">
    <source>
        <dbReference type="ARBA" id="ARBA00043762"/>
    </source>
</evidence>
<comment type="catalytic activity">
    <reaction evidence="13">
        <text>a 1,2-diacyl-sn-glycero-3-phospho-(1D-myo-inositol-3,4,5-trisphosphate) + H2O = a 1,2-diacyl-sn-glycero-3-phospho-(1D-myo-inositol-4,5-bisphosphate) + phosphate</text>
        <dbReference type="Rhea" id="RHEA:25017"/>
        <dbReference type="ChEBI" id="CHEBI:15377"/>
        <dbReference type="ChEBI" id="CHEBI:43474"/>
        <dbReference type="ChEBI" id="CHEBI:57836"/>
        <dbReference type="ChEBI" id="CHEBI:58456"/>
        <dbReference type="EC" id="3.1.3.67"/>
    </reaction>
    <physiologicalReaction direction="left-to-right" evidence="13">
        <dbReference type="Rhea" id="RHEA:25018"/>
    </physiologicalReaction>
</comment>
<comment type="subcellular location">
    <subcellularLocation>
        <location evidence="1">Cell projection</location>
    </subcellularLocation>
    <subcellularLocation>
        <location evidence="2">Cytoplasm</location>
    </subcellularLocation>
</comment>
<feature type="domain" description="C2 tensin-type" evidence="24">
    <location>
        <begin position="189"/>
        <end position="335"/>
    </location>
</feature>
<dbReference type="GO" id="GO:0042995">
    <property type="term" value="C:cell projection"/>
    <property type="evidence" value="ECO:0007669"/>
    <property type="project" value="UniProtKB-SubCell"/>
</dbReference>
<gene>
    <name evidence="25" type="ORF">SPHA_7677</name>
</gene>
<dbReference type="PROSITE" id="PS51181">
    <property type="entry name" value="PPASE_TENSIN"/>
    <property type="match status" value="1"/>
</dbReference>
<dbReference type="PANTHER" id="PTHR12305">
    <property type="entry name" value="PHOSPHATASE WITH HOMOLOGY TO TENSIN"/>
    <property type="match status" value="1"/>
</dbReference>
<proteinExistence type="inferred from homology"/>
<keyword evidence="8" id="KW-0966">Cell projection</keyword>
<dbReference type="InterPro" id="IPR051281">
    <property type="entry name" value="Dual-spec_lipid-protein_phosph"/>
</dbReference>
<dbReference type="GO" id="GO:0050793">
    <property type="term" value="P:regulation of developmental process"/>
    <property type="evidence" value="ECO:0007669"/>
    <property type="project" value="UniProtKB-ARBA"/>
</dbReference>
<comment type="catalytic activity">
    <reaction evidence="10">
        <text>1,2-dioctanoyl-sn-glycero-3-phospho-(1D-myo-inositol-3,4,5-trisphosphate) + H2O = 1,2-dioctanoyl-sn-glycero-3-phospho-(1D-myo-inositol-4,5-bisphosphate) + phosphate</text>
        <dbReference type="Rhea" id="RHEA:43552"/>
        <dbReference type="ChEBI" id="CHEBI:15377"/>
        <dbReference type="ChEBI" id="CHEBI:43474"/>
        <dbReference type="ChEBI" id="CHEBI:83416"/>
        <dbReference type="ChEBI" id="CHEBI:83419"/>
    </reaction>
    <physiologicalReaction direction="left-to-right" evidence="10">
        <dbReference type="Rhea" id="RHEA:43553"/>
    </physiologicalReaction>
</comment>
<evidence type="ECO:0000259" key="23">
    <source>
        <dbReference type="PROSITE" id="PS51181"/>
    </source>
</evidence>
<dbReference type="OrthoDB" id="16692at2759"/>
<evidence type="ECO:0000256" key="15">
    <source>
        <dbReference type="ARBA" id="ARBA00044309"/>
    </source>
</evidence>
<dbReference type="PROSITE" id="PS51182">
    <property type="entry name" value="C2_TENSIN"/>
    <property type="match status" value="1"/>
</dbReference>
<dbReference type="PROSITE" id="PS00383">
    <property type="entry name" value="TYR_PHOSPHATASE_1"/>
    <property type="match status" value="1"/>
</dbReference>
<keyword evidence="21" id="KW-0732">Signal</keyword>
<dbReference type="Gene3D" id="3.90.190.10">
    <property type="entry name" value="Protein tyrosine phosphatase superfamily"/>
    <property type="match status" value="1"/>
</dbReference>
<feature type="chain" id="PRO_5032564541" description="Phosphatidylinositol 3,4,5-trisphosphate 3-phosphatase and dual-specificity protein phosphatase PTEN" evidence="21">
    <location>
        <begin position="17"/>
        <end position="573"/>
    </location>
</feature>
<dbReference type="EMBL" id="CAHIKZ030000247">
    <property type="protein sequence ID" value="CAE1163464.1"/>
    <property type="molecule type" value="Genomic_DNA"/>
</dbReference>
<keyword evidence="20" id="KW-0812">Transmembrane</keyword>
<dbReference type="InterPro" id="IPR029021">
    <property type="entry name" value="Prot-tyrosine_phosphatase-like"/>
</dbReference>
<dbReference type="Proteomes" id="UP000597762">
    <property type="component" value="Unassembled WGS sequence"/>
</dbReference>
<evidence type="ECO:0000256" key="12">
    <source>
        <dbReference type="ARBA" id="ARBA00043734"/>
    </source>
</evidence>
<dbReference type="PANTHER" id="PTHR12305:SF81">
    <property type="entry name" value="PHOSPHATIDYLINOSITOL 3,4,5-TRISPHOSPHATE 3-PHOSPHATASE AND DUAL-SPECIFICITY PROTEIN PHOSPHATASE PTEN"/>
    <property type="match status" value="1"/>
</dbReference>
<dbReference type="SMART" id="SM01326">
    <property type="entry name" value="PTEN_C2"/>
    <property type="match status" value="1"/>
</dbReference>
<evidence type="ECO:0000256" key="17">
    <source>
        <dbReference type="ARBA" id="ARBA00048832"/>
    </source>
</evidence>
<protein>
    <recommendedName>
        <fullName evidence="11">Phosphatidylinositol 3,4,5-trisphosphate 3-phosphatase and dual-specificity protein phosphatase PTEN</fullName>
        <ecNumber evidence="5">3.1.3.16</ecNumber>
        <ecNumber evidence="4">3.1.3.67</ecNumber>
    </recommendedName>
    <alternativeName>
        <fullName evidence="15">Inositol polyphosphate 3-phosphatase</fullName>
    </alternativeName>
</protein>
<dbReference type="Pfam" id="PF10409">
    <property type="entry name" value="PTEN_C2"/>
    <property type="match status" value="1"/>
</dbReference>
<evidence type="ECO:0000256" key="3">
    <source>
        <dbReference type="ARBA" id="ARBA00007881"/>
    </source>
</evidence>
<evidence type="ECO:0000313" key="26">
    <source>
        <dbReference type="Proteomes" id="UP000597762"/>
    </source>
</evidence>
<comment type="catalytic activity">
    <reaction evidence="18">
        <text>O-phospho-L-tyrosyl-[protein] + H2O = L-tyrosyl-[protein] + phosphate</text>
        <dbReference type="Rhea" id="RHEA:10684"/>
        <dbReference type="Rhea" id="RHEA-COMP:10136"/>
        <dbReference type="Rhea" id="RHEA-COMP:20101"/>
        <dbReference type="ChEBI" id="CHEBI:15377"/>
        <dbReference type="ChEBI" id="CHEBI:43474"/>
        <dbReference type="ChEBI" id="CHEBI:46858"/>
        <dbReference type="ChEBI" id="CHEBI:61978"/>
        <dbReference type="EC" id="3.1.3.48"/>
    </reaction>
    <physiologicalReaction direction="left-to-right" evidence="18">
        <dbReference type="Rhea" id="RHEA:10685"/>
    </physiologicalReaction>
</comment>
<dbReference type="GO" id="GO:0008285">
    <property type="term" value="P:negative regulation of cell population proliferation"/>
    <property type="evidence" value="ECO:0007669"/>
    <property type="project" value="TreeGrafter"/>
</dbReference>